<evidence type="ECO:0000313" key="1">
    <source>
        <dbReference type="EMBL" id="QIX00398.1"/>
    </source>
</evidence>
<name>A0A6H0Y0M8_9PEZI</name>
<accession>A0A6H0Y0M8</accession>
<reference evidence="1 2" key="1">
    <citation type="journal article" date="2016" name="Sci. Rep.">
        <title>Peltaster fructicola genome reveals evolution from an invasive phytopathogen to an ectophytic parasite.</title>
        <authorList>
            <person name="Xu C."/>
            <person name="Chen H."/>
            <person name="Gleason M.L."/>
            <person name="Xu J.R."/>
            <person name="Liu H."/>
            <person name="Zhang R."/>
            <person name="Sun G."/>
        </authorList>
    </citation>
    <scope>NUCLEOTIDE SEQUENCE [LARGE SCALE GENOMIC DNA]</scope>
    <source>
        <strain evidence="1 2">LNHT1506</strain>
    </source>
</reference>
<dbReference type="AlphaFoldDB" id="A0A6H0Y0M8"/>
<organism evidence="1 2">
    <name type="scientific">Peltaster fructicola</name>
    <dbReference type="NCBI Taxonomy" id="286661"/>
    <lineage>
        <taxon>Eukaryota</taxon>
        <taxon>Fungi</taxon>
        <taxon>Dikarya</taxon>
        <taxon>Ascomycota</taxon>
        <taxon>Pezizomycotina</taxon>
        <taxon>Dothideomycetes</taxon>
        <taxon>Dothideomycetes incertae sedis</taxon>
        <taxon>Peltaster</taxon>
    </lineage>
</organism>
<dbReference type="OrthoDB" id="3796227at2759"/>
<dbReference type="Proteomes" id="UP000503462">
    <property type="component" value="Chromosome 4"/>
</dbReference>
<sequence>MRDYYGVGAEQRSHVSTARGNVAVTRHSSNTGLPVANAIVTSTEHRIWVPPTYLSQEQRAFNSQLTTQALPAHTSRAHRSLHASTDQRYGGPRLVATSSIAHGPFPSPRGPPGMSNLFPVISSRHQAPTQEGGGEKKKGKGSAAYSKIFEDAPSVRIALPEMVIGAYELLAYFPNHTQWPAAIIRLICNEWSTDNISAAQLFARGHQSGDEHHRRAGAVRHQVLQGGREFFRLANFTRQRYPSLMHHRELADASLWRPRTNITALDNARLVTLAQGVVNAPLGQDRGLVAQAIEIAVRDARLDWYVTDIPSVVQQYGLQLPPEAANIARWDINARARFHTRLTAAGGIRPRIDTL</sequence>
<proteinExistence type="predicted"/>
<evidence type="ECO:0000313" key="2">
    <source>
        <dbReference type="Proteomes" id="UP000503462"/>
    </source>
</evidence>
<keyword evidence="2" id="KW-1185">Reference proteome</keyword>
<dbReference type="EMBL" id="CP051142">
    <property type="protein sequence ID" value="QIX00398.1"/>
    <property type="molecule type" value="Genomic_DNA"/>
</dbReference>
<protein>
    <submittedName>
        <fullName evidence="1">Uncharacterized protein</fullName>
    </submittedName>
</protein>
<gene>
    <name evidence="1" type="ORF">AMS68_005915</name>
</gene>